<evidence type="ECO:0000313" key="11">
    <source>
        <dbReference type="Proteomes" id="UP000269542"/>
    </source>
</evidence>
<dbReference type="PANTHER" id="PTHR12992">
    <property type="entry name" value="NUDIX HYDROLASE"/>
    <property type="match status" value="1"/>
</dbReference>
<gene>
    <name evidence="10" type="ORF">NCTC13354_01272</name>
</gene>
<dbReference type="PROSITE" id="PS00893">
    <property type="entry name" value="NUDIX_BOX"/>
    <property type="match status" value="1"/>
</dbReference>
<evidence type="ECO:0000256" key="6">
    <source>
        <dbReference type="ARBA" id="ARBA00022842"/>
    </source>
</evidence>
<evidence type="ECO:0000256" key="4">
    <source>
        <dbReference type="ARBA" id="ARBA00022723"/>
    </source>
</evidence>
<comment type="similarity">
    <text evidence="3">Belongs to the Nudix hydrolase family. PCD1 subfamily.</text>
</comment>
<evidence type="ECO:0000256" key="8">
    <source>
        <dbReference type="SAM" id="MobiDB-lite"/>
    </source>
</evidence>
<feature type="domain" description="Nudix hydrolase" evidence="9">
    <location>
        <begin position="45"/>
        <end position="178"/>
    </location>
</feature>
<dbReference type="GO" id="GO:0030145">
    <property type="term" value="F:manganese ion binding"/>
    <property type="evidence" value="ECO:0007669"/>
    <property type="project" value="InterPro"/>
</dbReference>
<organism evidence="10 11">
    <name type="scientific">Trueperella bialowiezensis</name>
    <dbReference type="NCBI Taxonomy" id="312285"/>
    <lineage>
        <taxon>Bacteria</taxon>
        <taxon>Bacillati</taxon>
        <taxon>Actinomycetota</taxon>
        <taxon>Actinomycetes</taxon>
        <taxon>Actinomycetales</taxon>
        <taxon>Actinomycetaceae</taxon>
        <taxon>Trueperella</taxon>
    </lineage>
</organism>
<comment type="cofactor">
    <cofactor evidence="2">
        <name>Mg(2+)</name>
        <dbReference type="ChEBI" id="CHEBI:18420"/>
    </cofactor>
</comment>
<keyword evidence="6" id="KW-0460">Magnesium</keyword>
<dbReference type="KEGG" id="tbw:NCTC13354_01272"/>
<dbReference type="PROSITE" id="PS01293">
    <property type="entry name" value="NUDIX_COA"/>
    <property type="match status" value="1"/>
</dbReference>
<evidence type="ECO:0000256" key="7">
    <source>
        <dbReference type="ARBA" id="ARBA00023211"/>
    </source>
</evidence>
<dbReference type="Pfam" id="PF00293">
    <property type="entry name" value="NUDIX"/>
    <property type="match status" value="1"/>
</dbReference>
<evidence type="ECO:0000256" key="5">
    <source>
        <dbReference type="ARBA" id="ARBA00022801"/>
    </source>
</evidence>
<dbReference type="PROSITE" id="PS51462">
    <property type="entry name" value="NUDIX"/>
    <property type="match status" value="1"/>
</dbReference>
<dbReference type="GO" id="GO:0010945">
    <property type="term" value="F:coenzyme A diphosphatase activity"/>
    <property type="evidence" value="ECO:0007669"/>
    <property type="project" value="InterPro"/>
</dbReference>
<evidence type="ECO:0000256" key="3">
    <source>
        <dbReference type="ARBA" id="ARBA00006506"/>
    </source>
</evidence>
<sequence>MFSQLHSALTRDDGPAAEQVARLAPGSAGLSRDSSLEGAAAGGAMRKAAVLILLTDEPDPRVLFTVRASHLRKHPGQVSFPGGSRDGAETPEQTALREAWEECGIAPGSVHVGGRLPASVLPVTSFAVTPVVGLWQGGLPIDAVADPAEVAEIFTAPVSALTDPEHRGIWRFPDPRFPEPAAQSSPKSGASLSTTPNARRRHEGPAFVHGEFVIWGFTAMLLDGLLDVAGWARPWDSTRIIDVPERFSR</sequence>
<keyword evidence="4" id="KW-0479">Metal-binding</keyword>
<evidence type="ECO:0000256" key="2">
    <source>
        <dbReference type="ARBA" id="ARBA00001946"/>
    </source>
</evidence>
<proteinExistence type="inferred from homology"/>
<dbReference type="PANTHER" id="PTHR12992:SF11">
    <property type="entry name" value="MITOCHONDRIAL COENZYME A DIPHOSPHATASE NUDT8"/>
    <property type="match status" value="1"/>
</dbReference>
<protein>
    <submittedName>
        <fullName evidence="10">Putative NUDIX hydrolase</fullName>
    </submittedName>
</protein>
<dbReference type="InterPro" id="IPR000059">
    <property type="entry name" value="NUDIX_hydrolase_NudL_CS"/>
</dbReference>
<dbReference type="InterPro" id="IPR020084">
    <property type="entry name" value="NUDIX_hydrolase_CS"/>
</dbReference>
<keyword evidence="11" id="KW-1185">Reference proteome</keyword>
<evidence type="ECO:0000313" key="10">
    <source>
        <dbReference type="EMBL" id="VEI13555.1"/>
    </source>
</evidence>
<name>A0A448PF31_9ACTO</name>
<keyword evidence="7" id="KW-0464">Manganese</keyword>
<dbReference type="GO" id="GO:0000287">
    <property type="term" value="F:magnesium ion binding"/>
    <property type="evidence" value="ECO:0007669"/>
    <property type="project" value="InterPro"/>
</dbReference>
<accession>A0A448PF31</accession>
<dbReference type="SUPFAM" id="SSF55811">
    <property type="entry name" value="Nudix"/>
    <property type="match status" value="1"/>
</dbReference>
<evidence type="ECO:0000259" key="9">
    <source>
        <dbReference type="PROSITE" id="PS51462"/>
    </source>
</evidence>
<keyword evidence="5 10" id="KW-0378">Hydrolase</keyword>
<comment type="cofactor">
    <cofactor evidence="1">
        <name>Mn(2+)</name>
        <dbReference type="ChEBI" id="CHEBI:29035"/>
    </cofactor>
</comment>
<evidence type="ECO:0000256" key="1">
    <source>
        <dbReference type="ARBA" id="ARBA00001936"/>
    </source>
</evidence>
<dbReference type="EMBL" id="LR134476">
    <property type="protein sequence ID" value="VEI13555.1"/>
    <property type="molecule type" value="Genomic_DNA"/>
</dbReference>
<feature type="region of interest" description="Disordered" evidence="8">
    <location>
        <begin position="174"/>
        <end position="201"/>
    </location>
</feature>
<dbReference type="CDD" id="cd03426">
    <property type="entry name" value="NUDIX_CoAse_Nudt7"/>
    <property type="match status" value="1"/>
</dbReference>
<feature type="compositionally biased region" description="Polar residues" evidence="8">
    <location>
        <begin position="182"/>
        <end position="197"/>
    </location>
</feature>
<dbReference type="Gene3D" id="3.90.79.10">
    <property type="entry name" value="Nucleoside Triphosphate Pyrophosphohydrolase"/>
    <property type="match status" value="1"/>
</dbReference>
<dbReference type="Proteomes" id="UP000269542">
    <property type="component" value="Chromosome"/>
</dbReference>
<dbReference type="InterPro" id="IPR015797">
    <property type="entry name" value="NUDIX_hydrolase-like_dom_sf"/>
</dbReference>
<dbReference type="RefSeq" id="WP_197718425.1">
    <property type="nucleotide sequence ID" value="NZ_LR134476.1"/>
</dbReference>
<dbReference type="GO" id="GO:0009132">
    <property type="term" value="P:nucleoside diphosphate metabolic process"/>
    <property type="evidence" value="ECO:0007669"/>
    <property type="project" value="InterPro"/>
</dbReference>
<reference evidence="10 11" key="1">
    <citation type="submission" date="2018-12" db="EMBL/GenBank/DDBJ databases">
        <authorList>
            <consortium name="Pathogen Informatics"/>
        </authorList>
    </citation>
    <scope>NUCLEOTIDE SEQUENCE [LARGE SCALE GENOMIC DNA]</scope>
    <source>
        <strain evidence="10 11">NCTC13354</strain>
    </source>
</reference>
<dbReference type="InterPro" id="IPR045121">
    <property type="entry name" value="CoAse"/>
</dbReference>
<dbReference type="InterPro" id="IPR000086">
    <property type="entry name" value="NUDIX_hydrolase_dom"/>
</dbReference>
<dbReference type="AlphaFoldDB" id="A0A448PF31"/>